<dbReference type="PANTHER" id="PTHR12428">
    <property type="entry name" value="OXA1"/>
    <property type="match status" value="1"/>
</dbReference>
<keyword evidence="5" id="KW-0653">Protein transport</keyword>
<dbReference type="Proteomes" id="UP000178601">
    <property type="component" value="Unassembled WGS sequence"/>
</dbReference>
<dbReference type="GO" id="GO:0005886">
    <property type="term" value="C:plasma membrane"/>
    <property type="evidence" value="ECO:0007669"/>
    <property type="project" value="UniProtKB-SubCell"/>
</dbReference>
<dbReference type="InterPro" id="IPR001708">
    <property type="entry name" value="YidC/ALB3/OXA1/COX18"/>
</dbReference>
<keyword evidence="3" id="KW-1003">Cell membrane</keyword>
<evidence type="ECO:0000256" key="4">
    <source>
        <dbReference type="ARBA" id="ARBA00022692"/>
    </source>
</evidence>
<evidence type="ECO:0000256" key="9">
    <source>
        <dbReference type="RuleBase" id="RU003945"/>
    </source>
</evidence>
<evidence type="ECO:0000256" key="8">
    <source>
        <dbReference type="ARBA" id="ARBA00023186"/>
    </source>
</evidence>
<dbReference type="CDD" id="cd20070">
    <property type="entry name" value="5TM_YidC_Alb3"/>
    <property type="match status" value="1"/>
</dbReference>
<proteinExistence type="inferred from homology"/>
<comment type="caution">
    <text evidence="12">The sequence shown here is derived from an EMBL/GenBank/DDBJ whole genome shotgun (WGS) entry which is preliminary data.</text>
</comment>
<keyword evidence="4 9" id="KW-0812">Transmembrane</keyword>
<feature type="transmembrane region" description="Helical" evidence="10">
    <location>
        <begin position="259"/>
        <end position="280"/>
    </location>
</feature>
<dbReference type="NCBIfam" id="TIGR03592">
    <property type="entry name" value="yidC_oxa1_cterm"/>
    <property type="match status" value="1"/>
</dbReference>
<evidence type="ECO:0000256" key="3">
    <source>
        <dbReference type="ARBA" id="ARBA00022475"/>
    </source>
</evidence>
<comment type="similarity">
    <text evidence="9">Belongs to the OXA1/ALB3/YidC family.</text>
</comment>
<dbReference type="Pfam" id="PF02096">
    <property type="entry name" value="60KD_IMP"/>
    <property type="match status" value="1"/>
</dbReference>
<feature type="transmembrane region" description="Helical" evidence="10">
    <location>
        <begin position="178"/>
        <end position="211"/>
    </location>
</feature>
<evidence type="ECO:0000256" key="10">
    <source>
        <dbReference type="SAM" id="Phobius"/>
    </source>
</evidence>
<dbReference type="PANTHER" id="PTHR12428:SF65">
    <property type="entry name" value="CYTOCHROME C OXIDASE ASSEMBLY PROTEIN COX18, MITOCHONDRIAL"/>
    <property type="match status" value="1"/>
</dbReference>
<evidence type="ECO:0000259" key="11">
    <source>
        <dbReference type="Pfam" id="PF02096"/>
    </source>
</evidence>
<feature type="transmembrane region" description="Helical" evidence="10">
    <location>
        <begin position="12"/>
        <end position="34"/>
    </location>
</feature>
<feature type="transmembrane region" description="Helical" evidence="10">
    <location>
        <begin position="339"/>
        <end position="358"/>
    </location>
</feature>
<feature type="domain" description="Membrane insertase YidC/Oxa/ALB C-terminal" evidence="11">
    <location>
        <begin position="195"/>
        <end position="419"/>
    </location>
</feature>
<keyword evidence="2" id="KW-0813">Transport</keyword>
<dbReference type="EMBL" id="MFMQ01000058">
    <property type="protein sequence ID" value="OGG91279.1"/>
    <property type="molecule type" value="Genomic_DNA"/>
</dbReference>
<evidence type="ECO:0000256" key="5">
    <source>
        <dbReference type="ARBA" id="ARBA00022927"/>
    </source>
</evidence>
<comment type="subcellular location">
    <subcellularLocation>
        <location evidence="1">Cell membrane</location>
        <topology evidence="1">Multi-pass membrane protein</topology>
    </subcellularLocation>
    <subcellularLocation>
        <location evidence="9">Membrane</location>
        <topology evidence="9">Multi-pass membrane protein</topology>
    </subcellularLocation>
</comment>
<dbReference type="AlphaFoldDB" id="A0A1F6FZJ5"/>
<evidence type="ECO:0000313" key="13">
    <source>
        <dbReference type="Proteomes" id="UP000178601"/>
    </source>
</evidence>
<feature type="transmembrane region" description="Helical" evidence="10">
    <location>
        <begin position="379"/>
        <end position="403"/>
    </location>
</feature>
<evidence type="ECO:0000256" key="6">
    <source>
        <dbReference type="ARBA" id="ARBA00022989"/>
    </source>
</evidence>
<keyword evidence="7 10" id="KW-0472">Membrane</keyword>
<accession>A0A1F6FZJ5</accession>
<feature type="transmembrane region" description="Helical" evidence="10">
    <location>
        <begin position="300"/>
        <end position="319"/>
    </location>
</feature>
<keyword evidence="8" id="KW-0143">Chaperone</keyword>
<keyword evidence="6 10" id="KW-1133">Transmembrane helix</keyword>
<evidence type="ECO:0000256" key="2">
    <source>
        <dbReference type="ARBA" id="ARBA00022448"/>
    </source>
</evidence>
<evidence type="ECO:0000313" key="12">
    <source>
        <dbReference type="EMBL" id="OGG91279.1"/>
    </source>
</evidence>
<evidence type="ECO:0000256" key="7">
    <source>
        <dbReference type="ARBA" id="ARBA00023136"/>
    </source>
</evidence>
<evidence type="ECO:0000256" key="1">
    <source>
        <dbReference type="ARBA" id="ARBA00004651"/>
    </source>
</evidence>
<dbReference type="GO" id="GO:0032977">
    <property type="term" value="F:membrane insertase activity"/>
    <property type="evidence" value="ECO:0007669"/>
    <property type="project" value="InterPro"/>
</dbReference>
<protein>
    <recommendedName>
        <fullName evidence="11">Membrane insertase YidC/Oxa/ALB C-terminal domain-containing protein</fullName>
    </recommendedName>
</protein>
<name>A0A1F6FZJ5_9BACT</name>
<dbReference type="InterPro" id="IPR047196">
    <property type="entry name" value="YidC_ALB_C"/>
</dbReference>
<dbReference type="InterPro" id="IPR028055">
    <property type="entry name" value="YidC/Oxa/ALB_C"/>
</dbReference>
<dbReference type="GO" id="GO:0015031">
    <property type="term" value="P:protein transport"/>
    <property type="evidence" value="ECO:0007669"/>
    <property type="project" value="UniProtKB-KW"/>
</dbReference>
<reference evidence="12 13" key="1">
    <citation type="journal article" date="2016" name="Nat. Commun.">
        <title>Thousands of microbial genomes shed light on interconnected biogeochemical processes in an aquifer system.</title>
        <authorList>
            <person name="Anantharaman K."/>
            <person name="Brown C.T."/>
            <person name="Hug L.A."/>
            <person name="Sharon I."/>
            <person name="Castelle C.J."/>
            <person name="Probst A.J."/>
            <person name="Thomas B.C."/>
            <person name="Singh A."/>
            <person name="Wilkins M.J."/>
            <person name="Karaoz U."/>
            <person name="Brodie E.L."/>
            <person name="Williams K.H."/>
            <person name="Hubbard S.S."/>
            <person name="Banfield J.F."/>
        </authorList>
    </citation>
    <scope>NUCLEOTIDE SEQUENCE [LARGE SCALE GENOMIC DNA]</scope>
</reference>
<gene>
    <name evidence="12" type="ORF">A3H16_02315</name>
</gene>
<sequence>MSPATPPRSQKFLQFVVTFAIVYLATSFGLRYFFPEQFKNGTDAPPETIILTPLQKKVPMGRNFSVKVENRTASGIAMVDRCPDPPLIIERVLEDRLYQVELEEPVLPCSALTEIPALSSTTVDLSSWKYSAFKEPGTYRISLPPETAGAGESPSTEIRVTKPGIFISLFRAFISKPLLNGLILIASLLPVHSLGFSIIFLTVLVRLLLYFPSQHALQSQKKMQTLQPKIDEIKKKHAGDQQKITEATMALWKQEKINPFQSCLPTLIQIPILLGLFFIIRDSNHVELARHLLYPPFQTLDWTFNTVFLGFLDLAYVPFRDVNSWLPTPAHVITVLKNAWLPLIVALLQFGQMKLAFAKKKKPEKDERPLAERLDAQSMMVYMLPVMIFFIAGGMPAAVSMYWTASTVFSIGQQVVVNRKK</sequence>
<organism evidence="12 13">
    <name type="scientific">Candidatus Kaiserbacteria bacterium RIFCSPLOWO2_12_FULL_53_8</name>
    <dbReference type="NCBI Taxonomy" id="1798529"/>
    <lineage>
        <taxon>Bacteria</taxon>
        <taxon>Candidatus Kaiseribacteriota</taxon>
    </lineage>
</organism>
<dbReference type="GO" id="GO:0051205">
    <property type="term" value="P:protein insertion into membrane"/>
    <property type="evidence" value="ECO:0007669"/>
    <property type="project" value="TreeGrafter"/>
</dbReference>